<protein>
    <recommendedName>
        <fullName evidence="2">DUF6788 domain-containing protein</fullName>
    </recommendedName>
</protein>
<name>A0A9D1TH39_9FIRM</name>
<dbReference type="Pfam" id="PF20586">
    <property type="entry name" value="DUF6788"/>
    <property type="match status" value="1"/>
</dbReference>
<accession>A0A9D1TH39</accession>
<evidence type="ECO:0000313" key="4">
    <source>
        <dbReference type="Proteomes" id="UP000886808"/>
    </source>
</evidence>
<organism evidence="3 4">
    <name type="scientific">Candidatus Butyricicoccus avistercoris</name>
    <dbReference type="NCBI Taxonomy" id="2838518"/>
    <lineage>
        <taxon>Bacteria</taxon>
        <taxon>Bacillati</taxon>
        <taxon>Bacillota</taxon>
        <taxon>Clostridia</taxon>
        <taxon>Eubacteriales</taxon>
        <taxon>Butyricicoccaceae</taxon>
        <taxon>Butyricicoccus</taxon>
    </lineage>
</organism>
<dbReference type="Proteomes" id="UP000886808">
    <property type="component" value="Unassembled WGS sequence"/>
</dbReference>
<sequence length="175" mass="20770">MKYQNIYDEYIETLKQYNDIYNKIENLPKGYLTSRTINNKKYYYLQQTVNGKKKSKCLHVDEIESTKKSIEQRKLLLNQLDKIKDNLFRLESAVKILDSELNQHFYFVKQCYQMDNLPYEQRPKAIKFAKAMTSLEGLPISFDLNSKLNLWIDGEILFSDIYLPTLKNYGVLKNA</sequence>
<dbReference type="EMBL" id="DXIE01000017">
    <property type="protein sequence ID" value="HIV61677.1"/>
    <property type="molecule type" value="Genomic_DNA"/>
</dbReference>
<comment type="caution">
    <text evidence="3">The sequence shown here is derived from an EMBL/GenBank/DDBJ whole genome shotgun (WGS) entry which is preliminary data.</text>
</comment>
<gene>
    <name evidence="3" type="ORF">H9746_02355</name>
</gene>
<reference evidence="3" key="2">
    <citation type="submission" date="2021-04" db="EMBL/GenBank/DDBJ databases">
        <authorList>
            <person name="Gilroy R."/>
        </authorList>
    </citation>
    <scope>NUCLEOTIDE SEQUENCE</scope>
    <source>
        <strain evidence="3">CHK193-4272</strain>
    </source>
</reference>
<feature type="coiled-coil region" evidence="1">
    <location>
        <begin position="73"/>
        <end position="100"/>
    </location>
</feature>
<dbReference type="AlphaFoldDB" id="A0A9D1TH39"/>
<feature type="domain" description="DUF6788" evidence="2">
    <location>
        <begin position="13"/>
        <end position="64"/>
    </location>
</feature>
<keyword evidence="1" id="KW-0175">Coiled coil</keyword>
<evidence type="ECO:0000256" key="1">
    <source>
        <dbReference type="SAM" id="Coils"/>
    </source>
</evidence>
<evidence type="ECO:0000259" key="2">
    <source>
        <dbReference type="Pfam" id="PF20586"/>
    </source>
</evidence>
<dbReference type="InterPro" id="IPR046738">
    <property type="entry name" value="DUF6788"/>
</dbReference>
<proteinExistence type="predicted"/>
<reference evidence="3" key="1">
    <citation type="journal article" date="2021" name="PeerJ">
        <title>Extensive microbial diversity within the chicken gut microbiome revealed by metagenomics and culture.</title>
        <authorList>
            <person name="Gilroy R."/>
            <person name="Ravi A."/>
            <person name="Getino M."/>
            <person name="Pursley I."/>
            <person name="Horton D.L."/>
            <person name="Alikhan N.F."/>
            <person name="Baker D."/>
            <person name="Gharbi K."/>
            <person name="Hall N."/>
            <person name="Watson M."/>
            <person name="Adriaenssens E.M."/>
            <person name="Foster-Nyarko E."/>
            <person name="Jarju S."/>
            <person name="Secka A."/>
            <person name="Antonio M."/>
            <person name="Oren A."/>
            <person name="Chaudhuri R.R."/>
            <person name="La Ragione R."/>
            <person name="Hildebrand F."/>
            <person name="Pallen M.J."/>
        </authorList>
    </citation>
    <scope>NUCLEOTIDE SEQUENCE</scope>
    <source>
        <strain evidence="3">CHK193-4272</strain>
    </source>
</reference>
<evidence type="ECO:0000313" key="3">
    <source>
        <dbReference type="EMBL" id="HIV61677.1"/>
    </source>
</evidence>